<comment type="caution">
    <text evidence="2">The sequence shown here is derived from an EMBL/GenBank/DDBJ whole genome shotgun (WGS) entry which is preliminary data.</text>
</comment>
<keyword evidence="3" id="KW-1185">Reference proteome</keyword>
<name>M0HU48_HALEO</name>
<dbReference type="InterPro" id="IPR053182">
    <property type="entry name" value="YobU-like_regulator"/>
</dbReference>
<sequence length="148" mass="16601">MDREPTTVVGIQTHYEGDDSIFEALWQEFGQRWDEFQSLATGDEAFGVMTDVDLETMEFDYTVGVAVDTPDEVPDELVTVDVPGGSYAVFETTLERFESDHEAVLSEWLPQSGYEHGASPEFELYGPEFESGDPTSAYDYYVPVTPTE</sequence>
<dbReference type="InterPro" id="IPR011256">
    <property type="entry name" value="Reg_factor_effector_dom_sf"/>
</dbReference>
<feature type="domain" description="AraC effector-binding" evidence="1">
    <location>
        <begin position="1"/>
        <end position="145"/>
    </location>
</feature>
<dbReference type="SUPFAM" id="SSF55136">
    <property type="entry name" value="Probable bacterial effector-binding domain"/>
    <property type="match status" value="1"/>
</dbReference>
<dbReference type="AlphaFoldDB" id="M0HU48"/>
<evidence type="ECO:0000259" key="1">
    <source>
        <dbReference type="SMART" id="SM00871"/>
    </source>
</evidence>
<evidence type="ECO:0000313" key="3">
    <source>
        <dbReference type="Proteomes" id="UP000011612"/>
    </source>
</evidence>
<gene>
    <name evidence="2" type="ORF">C453_02639</name>
</gene>
<dbReference type="PANTHER" id="PTHR36444:SF3">
    <property type="entry name" value="TRANSCRIPTIONAL ACTIVATOR, PUTATIVE-RELATED"/>
    <property type="match status" value="1"/>
</dbReference>
<dbReference type="SMART" id="SM00871">
    <property type="entry name" value="AraC_E_bind"/>
    <property type="match status" value="1"/>
</dbReference>
<dbReference type="Proteomes" id="UP000011612">
    <property type="component" value="Unassembled WGS sequence"/>
</dbReference>
<protein>
    <submittedName>
        <fullName evidence="2">AraC family transcriptional regulator</fullName>
    </submittedName>
</protein>
<dbReference type="STRING" id="1230453.C453_02639"/>
<accession>M0HU48</accession>
<reference evidence="2 3" key="1">
    <citation type="journal article" date="2014" name="PLoS Genet.">
        <title>Phylogenetically driven sequencing of extremely halophilic archaea reveals strategies for static and dynamic osmo-response.</title>
        <authorList>
            <person name="Becker E.A."/>
            <person name="Seitzer P.M."/>
            <person name="Tritt A."/>
            <person name="Larsen D."/>
            <person name="Krusor M."/>
            <person name="Yao A.I."/>
            <person name="Wu D."/>
            <person name="Madern D."/>
            <person name="Eisen J.A."/>
            <person name="Darling A.E."/>
            <person name="Facciotti M.T."/>
        </authorList>
    </citation>
    <scope>NUCLEOTIDE SEQUENCE [LARGE SCALE GENOMIC DNA]</scope>
    <source>
        <strain evidence="2 3">ATCC BAA-1513</strain>
    </source>
</reference>
<evidence type="ECO:0000313" key="2">
    <source>
        <dbReference type="EMBL" id="ELZ87212.1"/>
    </source>
</evidence>
<dbReference type="Gene3D" id="3.20.80.10">
    <property type="entry name" value="Regulatory factor, effector binding domain"/>
    <property type="match status" value="1"/>
</dbReference>
<dbReference type="InterPro" id="IPR010499">
    <property type="entry name" value="AraC_E-bd"/>
</dbReference>
<dbReference type="Pfam" id="PF14526">
    <property type="entry name" value="Cass2"/>
    <property type="match status" value="1"/>
</dbReference>
<proteinExistence type="predicted"/>
<dbReference type="EMBL" id="AOLK01000011">
    <property type="protein sequence ID" value="ELZ87212.1"/>
    <property type="molecule type" value="Genomic_DNA"/>
</dbReference>
<dbReference type="PATRIC" id="fig|1230453.4.peg.479"/>
<dbReference type="InterPro" id="IPR029441">
    <property type="entry name" value="Cass2"/>
</dbReference>
<dbReference type="PANTHER" id="PTHR36444">
    <property type="entry name" value="TRANSCRIPTIONAL REGULATOR PROTEIN YOBU-RELATED"/>
    <property type="match status" value="1"/>
</dbReference>
<organism evidence="2 3">
    <name type="scientific">Haloferax elongans ATCC BAA-1513</name>
    <dbReference type="NCBI Taxonomy" id="1230453"/>
    <lineage>
        <taxon>Archaea</taxon>
        <taxon>Methanobacteriati</taxon>
        <taxon>Methanobacteriota</taxon>
        <taxon>Stenosarchaea group</taxon>
        <taxon>Halobacteria</taxon>
        <taxon>Halobacteriales</taxon>
        <taxon>Haloferacaceae</taxon>
        <taxon>Haloferax</taxon>
    </lineage>
</organism>